<dbReference type="PRINTS" id="PR01438">
    <property type="entry name" value="UNVRSLSTRESS"/>
</dbReference>
<protein>
    <submittedName>
        <fullName evidence="5">Nucleotide-binding universal stress protein, UspA family</fullName>
    </submittedName>
</protein>
<proteinExistence type="inferred from homology"/>
<accession>A0A238ZEE4</accession>
<dbReference type="RefSeq" id="WP_089302905.1">
    <property type="nucleotide sequence ID" value="NZ_FZNW01000021.1"/>
</dbReference>
<dbReference type="InterPro" id="IPR014729">
    <property type="entry name" value="Rossmann-like_a/b/a_fold"/>
</dbReference>
<evidence type="ECO:0000256" key="2">
    <source>
        <dbReference type="ARBA" id="ARBA00022741"/>
    </source>
</evidence>
<dbReference type="InterPro" id="IPR006015">
    <property type="entry name" value="Universal_stress_UspA"/>
</dbReference>
<dbReference type="OrthoDB" id="3404132at2"/>
<name>A0A238ZEE4_9PSEU</name>
<dbReference type="Pfam" id="PF00582">
    <property type="entry name" value="Usp"/>
    <property type="match status" value="2"/>
</dbReference>
<feature type="domain" description="UspA" evidence="4">
    <location>
        <begin position="170"/>
        <end position="310"/>
    </location>
</feature>
<feature type="domain" description="UspA" evidence="4">
    <location>
        <begin position="9"/>
        <end position="147"/>
    </location>
</feature>
<dbReference type="PANTHER" id="PTHR46268">
    <property type="entry name" value="STRESS RESPONSE PROTEIN NHAX"/>
    <property type="match status" value="1"/>
</dbReference>
<dbReference type="Proteomes" id="UP000198348">
    <property type="component" value="Unassembled WGS sequence"/>
</dbReference>
<keyword evidence="2" id="KW-0547">Nucleotide-binding</keyword>
<dbReference type="InterPro" id="IPR006016">
    <property type="entry name" value="UspA"/>
</dbReference>
<organism evidence="5 6">
    <name type="scientific">Haloechinothrix alba</name>
    <dbReference type="NCBI Taxonomy" id="664784"/>
    <lineage>
        <taxon>Bacteria</taxon>
        <taxon>Bacillati</taxon>
        <taxon>Actinomycetota</taxon>
        <taxon>Actinomycetes</taxon>
        <taxon>Pseudonocardiales</taxon>
        <taxon>Pseudonocardiaceae</taxon>
        <taxon>Haloechinothrix</taxon>
    </lineage>
</organism>
<dbReference type="EMBL" id="FZNW01000021">
    <property type="protein sequence ID" value="SNR81886.1"/>
    <property type="molecule type" value="Genomic_DNA"/>
</dbReference>
<sequence length="315" mass="32828">MTSNADARHTILVGVDGSDSARRAACWGAREARRRGAVLSLVHVCYIPDTLPRYPAPPKERFDEAMVEAGESTLSEAKDAALAEAPDIQVETYVHIGPVAATLVAESKNARLVVLGSRGLGGFAGLLVGSVGVTLAAHGACPVVVVPKDGDGRETPADVGLGDVDGAGCVVVGIDGSRRSDPAVEFAFDAASQRGVPLVAVHVWNQATIDTDWPELSIATSHEAEGQLESLVASERLAGWREKYPDVEVTVRVRRGRPAEMLLEEAGREEAPAELIVVGSRGRGPLLGLGLGSVSQKVLHHAGVPVAIVRSGAQA</sequence>
<dbReference type="AlphaFoldDB" id="A0A238ZEE4"/>
<comment type="similarity">
    <text evidence="1">Belongs to the universal stress protein A family.</text>
</comment>
<evidence type="ECO:0000256" key="3">
    <source>
        <dbReference type="ARBA" id="ARBA00022840"/>
    </source>
</evidence>
<dbReference type="SUPFAM" id="SSF52402">
    <property type="entry name" value="Adenine nucleotide alpha hydrolases-like"/>
    <property type="match status" value="2"/>
</dbReference>
<evidence type="ECO:0000313" key="6">
    <source>
        <dbReference type="Proteomes" id="UP000198348"/>
    </source>
</evidence>
<evidence type="ECO:0000313" key="5">
    <source>
        <dbReference type="EMBL" id="SNR81886.1"/>
    </source>
</evidence>
<gene>
    <name evidence="5" type="ORF">SAMN06265360_12118</name>
</gene>
<keyword evidence="6" id="KW-1185">Reference proteome</keyword>
<reference evidence="6" key="1">
    <citation type="submission" date="2017-06" db="EMBL/GenBank/DDBJ databases">
        <authorList>
            <person name="Varghese N."/>
            <person name="Submissions S."/>
        </authorList>
    </citation>
    <scope>NUCLEOTIDE SEQUENCE [LARGE SCALE GENOMIC DNA]</scope>
    <source>
        <strain evidence="6">DSM 45207</strain>
    </source>
</reference>
<evidence type="ECO:0000256" key="1">
    <source>
        <dbReference type="ARBA" id="ARBA00008791"/>
    </source>
</evidence>
<keyword evidence="3" id="KW-0067">ATP-binding</keyword>
<dbReference type="Gene3D" id="3.40.50.620">
    <property type="entry name" value="HUPs"/>
    <property type="match status" value="2"/>
</dbReference>
<evidence type="ECO:0000259" key="4">
    <source>
        <dbReference type="Pfam" id="PF00582"/>
    </source>
</evidence>
<dbReference type="GO" id="GO:0005524">
    <property type="term" value="F:ATP binding"/>
    <property type="evidence" value="ECO:0007669"/>
    <property type="project" value="UniProtKB-KW"/>
</dbReference>
<dbReference type="PANTHER" id="PTHR46268:SF27">
    <property type="entry name" value="UNIVERSAL STRESS PROTEIN RV2623"/>
    <property type="match status" value="1"/>
</dbReference>